<gene>
    <name evidence="1" type="ORF">P4H66_12815</name>
</gene>
<accession>A0ABU6GPT2</accession>
<organism evidence="1 2">
    <name type="scientific">Paenibacillus dokdonensis</name>
    <dbReference type="NCBI Taxonomy" id="2567944"/>
    <lineage>
        <taxon>Bacteria</taxon>
        <taxon>Bacillati</taxon>
        <taxon>Bacillota</taxon>
        <taxon>Bacilli</taxon>
        <taxon>Bacillales</taxon>
        <taxon>Paenibacillaceae</taxon>
        <taxon>Paenibacillus</taxon>
    </lineage>
</organism>
<dbReference type="RefSeq" id="WP_326088500.1">
    <property type="nucleotide sequence ID" value="NZ_JARLKZ010000008.1"/>
</dbReference>
<dbReference type="Proteomes" id="UP001344632">
    <property type="component" value="Unassembled WGS sequence"/>
</dbReference>
<keyword evidence="2" id="KW-1185">Reference proteome</keyword>
<protein>
    <submittedName>
        <fullName evidence="1">Uncharacterized protein</fullName>
    </submittedName>
</protein>
<evidence type="ECO:0000313" key="1">
    <source>
        <dbReference type="EMBL" id="MEC0240730.1"/>
    </source>
</evidence>
<evidence type="ECO:0000313" key="2">
    <source>
        <dbReference type="Proteomes" id="UP001344632"/>
    </source>
</evidence>
<name>A0ABU6GPT2_9BACL</name>
<dbReference type="EMBL" id="JARLKZ010000008">
    <property type="protein sequence ID" value="MEC0240730.1"/>
    <property type="molecule type" value="Genomic_DNA"/>
</dbReference>
<reference evidence="1 2" key="1">
    <citation type="submission" date="2023-03" db="EMBL/GenBank/DDBJ databases">
        <title>Bacillus Genome Sequencing.</title>
        <authorList>
            <person name="Dunlap C."/>
        </authorList>
    </citation>
    <scope>NUCLEOTIDE SEQUENCE [LARGE SCALE GENOMIC DNA]</scope>
    <source>
        <strain evidence="1 2">BD-525</strain>
    </source>
</reference>
<proteinExistence type="predicted"/>
<sequence length="57" mass="6717">MNIPQMMPFHHAYPRPQVTAVQKKDNSIDKPLTFKEVLTEKLNQNVNEKMKRTYSSL</sequence>
<comment type="caution">
    <text evidence="1">The sequence shown here is derived from an EMBL/GenBank/DDBJ whole genome shotgun (WGS) entry which is preliminary data.</text>
</comment>